<evidence type="ECO:0000313" key="2">
    <source>
        <dbReference type="EMBL" id="ERJ12773.1"/>
    </source>
</evidence>
<organism evidence="2 3">
    <name type="scientific">Haloplasma contractile SSD-17B</name>
    <dbReference type="NCBI Taxonomy" id="1033810"/>
    <lineage>
        <taxon>Bacteria</taxon>
        <taxon>Bacillati</taxon>
        <taxon>Mycoplasmatota</taxon>
        <taxon>Mollicutes</taxon>
        <taxon>Haloplasmatales</taxon>
        <taxon>Haloplasmataceae</taxon>
        <taxon>Haloplasma</taxon>
    </lineage>
</organism>
<feature type="transmembrane region" description="Helical" evidence="1">
    <location>
        <begin position="34"/>
        <end position="56"/>
    </location>
</feature>
<keyword evidence="1" id="KW-1133">Transmembrane helix</keyword>
<keyword evidence="1" id="KW-0812">Transmembrane</keyword>
<feature type="transmembrane region" description="Helical" evidence="1">
    <location>
        <begin position="7"/>
        <end position="28"/>
    </location>
</feature>
<reference evidence="2 3" key="2">
    <citation type="journal article" date="2013" name="PLoS ONE">
        <title>INDIGO - INtegrated Data Warehouse of MIcrobial GenOmes with Examples from the Red Sea Extremophiles.</title>
        <authorList>
            <person name="Alam I."/>
            <person name="Antunes A."/>
            <person name="Kamau A.A."/>
            <person name="Ba Alawi W."/>
            <person name="Kalkatawi M."/>
            <person name="Stingl U."/>
            <person name="Bajic V.B."/>
        </authorList>
    </citation>
    <scope>NUCLEOTIDE SEQUENCE [LARGE SCALE GENOMIC DNA]</scope>
    <source>
        <strain evidence="2 3">SSD-17B</strain>
    </source>
</reference>
<name>F7PWY8_9MOLU</name>
<evidence type="ECO:0000256" key="1">
    <source>
        <dbReference type="SAM" id="Phobius"/>
    </source>
</evidence>
<protein>
    <submittedName>
        <fullName evidence="2">Uncharacterized protein</fullName>
    </submittedName>
</protein>
<dbReference type="AlphaFoldDB" id="F7PWY8"/>
<dbReference type="STRING" id="1033810.HLPCO_001113"/>
<evidence type="ECO:0000313" key="3">
    <source>
        <dbReference type="Proteomes" id="UP000005707"/>
    </source>
</evidence>
<reference evidence="2 3" key="1">
    <citation type="journal article" date="2011" name="J. Bacteriol.">
        <title>Genome sequence of Haloplasma contractile, an unusual contractile bacterium from a deep-sea anoxic brine lake.</title>
        <authorList>
            <person name="Antunes A."/>
            <person name="Alam I."/>
            <person name="El Dorry H."/>
            <person name="Siam R."/>
            <person name="Robertson A."/>
            <person name="Bajic V.B."/>
            <person name="Stingl U."/>
        </authorList>
    </citation>
    <scope>NUCLEOTIDE SEQUENCE [LARGE SCALE GENOMIC DNA]</scope>
    <source>
        <strain evidence="2 3">SSD-17B</strain>
    </source>
</reference>
<proteinExistence type="predicted"/>
<sequence length="69" mass="8392">MDKHIKNILIIILFTVIAGFLVSWLMATFLGNDFFLFTFWDFLIFLFINLFLYYYLNRSKRQKEVNANE</sequence>
<gene>
    <name evidence="2" type="ORF">HLPCO_001113</name>
</gene>
<dbReference type="Proteomes" id="UP000005707">
    <property type="component" value="Unassembled WGS sequence"/>
</dbReference>
<keyword evidence="3" id="KW-1185">Reference proteome</keyword>
<comment type="caution">
    <text evidence="2">The sequence shown here is derived from an EMBL/GenBank/DDBJ whole genome shotgun (WGS) entry which is preliminary data.</text>
</comment>
<dbReference type="EMBL" id="AFNU02000003">
    <property type="protein sequence ID" value="ERJ12773.1"/>
    <property type="molecule type" value="Genomic_DNA"/>
</dbReference>
<keyword evidence="1" id="KW-0472">Membrane</keyword>
<dbReference type="InParanoid" id="F7PWY8"/>
<accession>F7PWY8</accession>
<dbReference type="RefSeq" id="WP_008825816.1">
    <property type="nucleotide sequence ID" value="NZ_AFNU02000003.1"/>
</dbReference>